<sequence length="174" mass="19505">MKIWAIALLAGQFLVAPLVFAHGPTPQKIDEKVIIPAPVETVWKQVADFSAMADWHPDVVSEEVPEEGTRVLTLKNEGEITESLDEQNDKTHMMSYRLLEENIEAFPVSFYTVTIQLTSVDAGTEMSWQGRFYRADTSNFPPENYSDEAAVKAMQDFALNGMNGLKSQYEGKSK</sequence>
<dbReference type="Gene3D" id="3.30.530.20">
    <property type="match status" value="1"/>
</dbReference>
<gene>
    <name evidence="1" type="ORF">LCGC14_1358070</name>
</gene>
<name>A0A0F9K8V6_9ZZZZ</name>
<dbReference type="Pfam" id="PF10604">
    <property type="entry name" value="Polyketide_cyc2"/>
    <property type="match status" value="1"/>
</dbReference>
<proteinExistence type="predicted"/>
<comment type="caution">
    <text evidence="1">The sequence shown here is derived from an EMBL/GenBank/DDBJ whole genome shotgun (WGS) entry which is preliminary data.</text>
</comment>
<dbReference type="SUPFAM" id="SSF55961">
    <property type="entry name" value="Bet v1-like"/>
    <property type="match status" value="1"/>
</dbReference>
<reference evidence="1" key="1">
    <citation type="journal article" date="2015" name="Nature">
        <title>Complex archaea that bridge the gap between prokaryotes and eukaryotes.</title>
        <authorList>
            <person name="Spang A."/>
            <person name="Saw J.H."/>
            <person name="Jorgensen S.L."/>
            <person name="Zaremba-Niedzwiedzka K."/>
            <person name="Martijn J."/>
            <person name="Lind A.E."/>
            <person name="van Eijk R."/>
            <person name="Schleper C."/>
            <person name="Guy L."/>
            <person name="Ettema T.J."/>
        </authorList>
    </citation>
    <scope>NUCLEOTIDE SEQUENCE</scope>
</reference>
<organism evidence="1">
    <name type="scientific">marine sediment metagenome</name>
    <dbReference type="NCBI Taxonomy" id="412755"/>
    <lineage>
        <taxon>unclassified sequences</taxon>
        <taxon>metagenomes</taxon>
        <taxon>ecological metagenomes</taxon>
    </lineage>
</organism>
<evidence type="ECO:0008006" key="2">
    <source>
        <dbReference type="Google" id="ProtNLM"/>
    </source>
</evidence>
<dbReference type="PANTHER" id="PTHR39332:SF7">
    <property type="entry name" value="SRPBCC FAMILY PROTEIN"/>
    <property type="match status" value="1"/>
</dbReference>
<dbReference type="EMBL" id="LAZR01008463">
    <property type="protein sequence ID" value="KKM78629.1"/>
    <property type="molecule type" value="Genomic_DNA"/>
</dbReference>
<dbReference type="InterPro" id="IPR023393">
    <property type="entry name" value="START-like_dom_sf"/>
</dbReference>
<dbReference type="CDD" id="cd07821">
    <property type="entry name" value="PYR_PYL_RCAR_like"/>
    <property type="match status" value="1"/>
</dbReference>
<accession>A0A0F9K8V6</accession>
<dbReference type="AlphaFoldDB" id="A0A0F9K8V6"/>
<evidence type="ECO:0000313" key="1">
    <source>
        <dbReference type="EMBL" id="KKM78629.1"/>
    </source>
</evidence>
<dbReference type="PANTHER" id="PTHR39332">
    <property type="entry name" value="BLL4707 PROTEIN"/>
    <property type="match status" value="1"/>
</dbReference>
<protein>
    <recommendedName>
        <fullName evidence="2">MxaD protein</fullName>
    </recommendedName>
</protein>
<dbReference type="InterPro" id="IPR019587">
    <property type="entry name" value="Polyketide_cyclase/dehydratase"/>
</dbReference>